<evidence type="ECO:0000313" key="3">
    <source>
        <dbReference type="Proteomes" id="UP000649604"/>
    </source>
</evidence>
<dbReference type="Pfam" id="PF03480">
    <property type="entry name" value="DctP"/>
    <property type="match status" value="1"/>
</dbReference>
<dbReference type="GO" id="GO:0030246">
    <property type="term" value="F:carbohydrate binding"/>
    <property type="evidence" value="ECO:0007669"/>
    <property type="project" value="TreeGrafter"/>
</dbReference>
<comment type="caution">
    <text evidence="2">The sequence shown here is derived from an EMBL/GenBank/DDBJ whole genome shotgun (WGS) entry which is preliminary data.</text>
</comment>
<dbReference type="GO" id="GO:0055085">
    <property type="term" value="P:transmembrane transport"/>
    <property type="evidence" value="ECO:0007669"/>
    <property type="project" value="InterPro"/>
</dbReference>
<dbReference type="EMBL" id="WJJP01000272">
    <property type="protein sequence ID" value="MBD3324655.1"/>
    <property type="molecule type" value="Genomic_DNA"/>
</dbReference>
<reference evidence="2" key="1">
    <citation type="submission" date="2019-11" db="EMBL/GenBank/DDBJ databases">
        <title>Microbial mats filling the niche in hypersaline microbial mats.</title>
        <authorList>
            <person name="Wong H.L."/>
            <person name="Macleod F.I."/>
            <person name="White R.A. III"/>
            <person name="Burns B.P."/>
        </authorList>
    </citation>
    <scope>NUCLEOTIDE SEQUENCE</scope>
    <source>
        <strain evidence="2">Rbin_158</strain>
    </source>
</reference>
<feature type="non-terminal residue" evidence="2">
    <location>
        <position position="1"/>
    </location>
</feature>
<dbReference type="PANTHER" id="PTHR33376:SF2">
    <property type="entry name" value="DICARBOXYLATE-BINDING PERIPLASMIC PROTEIN"/>
    <property type="match status" value="1"/>
</dbReference>
<evidence type="ECO:0000256" key="1">
    <source>
        <dbReference type="ARBA" id="ARBA00022729"/>
    </source>
</evidence>
<name>A0A9D5JV03_9BACT</name>
<dbReference type="AlphaFoldDB" id="A0A9D5JV03"/>
<dbReference type="PANTHER" id="PTHR33376">
    <property type="match status" value="1"/>
</dbReference>
<dbReference type="NCBIfam" id="NF037995">
    <property type="entry name" value="TRAP_S1"/>
    <property type="match status" value="1"/>
</dbReference>
<gene>
    <name evidence="2" type="ORF">GF339_08730</name>
</gene>
<dbReference type="InterPro" id="IPR018389">
    <property type="entry name" value="DctP_fam"/>
</dbReference>
<dbReference type="Gene3D" id="3.40.190.170">
    <property type="entry name" value="Bacterial extracellular solute-binding protein, family 7"/>
    <property type="match status" value="1"/>
</dbReference>
<dbReference type="Proteomes" id="UP000649604">
    <property type="component" value="Unassembled WGS sequence"/>
</dbReference>
<organism evidence="2 3">
    <name type="scientific">candidate division KSB3 bacterium</name>
    <dbReference type="NCBI Taxonomy" id="2044937"/>
    <lineage>
        <taxon>Bacteria</taxon>
        <taxon>candidate division KSB3</taxon>
    </lineage>
</organism>
<keyword evidence="1" id="KW-0732">Signal</keyword>
<dbReference type="InterPro" id="IPR038404">
    <property type="entry name" value="TRAP_DctP_sf"/>
</dbReference>
<protein>
    <submittedName>
        <fullName evidence="2">TRAP transporter substrate-binding protein</fullName>
    </submittedName>
</protein>
<accession>A0A9D5JV03</accession>
<proteinExistence type="predicted"/>
<evidence type="ECO:0000313" key="2">
    <source>
        <dbReference type="EMBL" id="MBD3324655.1"/>
    </source>
</evidence>
<sequence>WGELYNALQTGVVDGAENNPPSLISMKFYEVSKYFTLDEHMRIPDVNVVSTRVFDKLTESQQQAILKAGDEATHFMRGAWAISRQQSLIQLEKLMTEIIEPDKEPFMQAVSDLVQSEAKRLGVEEMVNWILETSKDF</sequence>